<evidence type="ECO:0000256" key="5">
    <source>
        <dbReference type="ARBA" id="ARBA00023163"/>
    </source>
</evidence>
<dbReference type="PANTHER" id="PTHR43214">
    <property type="entry name" value="TWO-COMPONENT RESPONSE REGULATOR"/>
    <property type="match status" value="1"/>
</dbReference>
<feature type="modified residue" description="4-aspartylphosphate" evidence="6">
    <location>
        <position position="64"/>
    </location>
</feature>
<dbReference type="GO" id="GO:0003677">
    <property type="term" value="F:DNA binding"/>
    <property type="evidence" value="ECO:0007669"/>
    <property type="project" value="UniProtKB-KW"/>
</dbReference>
<evidence type="ECO:0000259" key="7">
    <source>
        <dbReference type="PROSITE" id="PS50043"/>
    </source>
</evidence>
<sequence length="228" mass="25782">MIYNPVGDNALIHVMLVDAQRLFREGVEALINNRSDIAVIAMADDGEQAIALLEEAVPDVILMDIHMHRMDGIRAAAYIKDKYPAIKIVMLTDAQDEERIIRAIKVGADGFLLKDLNPEKLIQSIKDAYNGQNVLSGDVASLLVNRIRDLTLDKKQLLGKRLDNQGIRFTKRELDIAYLMFIGHSNQAIAEHLFLGQGTVKNYISDIYRKLDIRNRRQVVSYLLKLLT</sequence>
<dbReference type="PANTHER" id="PTHR43214:SF43">
    <property type="entry name" value="TWO-COMPONENT RESPONSE REGULATOR"/>
    <property type="match status" value="1"/>
</dbReference>
<evidence type="ECO:0000256" key="3">
    <source>
        <dbReference type="ARBA" id="ARBA00023015"/>
    </source>
</evidence>
<evidence type="ECO:0000256" key="2">
    <source>
        <dbReference type="ARBA" id="ARBA00022553"/>
    </source>
</evidence>
<dbReference type="InterPro" id="IPR039420">
    <property type="entry name" value="WalR-like"/>
</dbReference>
<dbReference type="Pfam" id="PF00196">
    <property type="entry name" value="GerE"/>
    <property type="match status" value="1"/>
</dbReference>
<evidence type="ECO:0000256" key="6">
    <source>
        <dbReference type="PROSITE-ProRule" id="PRU00169"/>
    </source>
</evidence>
<evidence type="ECO:0000256" key="4">
    <source>
        <dbReference type="ARBA" id="ARBA00023125"/>
    </source>
</evidence>
<feature type="domain" description="HTH luxR-type" evidence="7">
    <location>
        <begin position="162"/>
        <end position="227"/>
    </location>
</feature>
<name>A0A917PWK0_9BACI</name>
<dbReference type="AlphaFoldDB" id="A0A917PWK0"/>
<dbReference type="SMART" id="SM00448">
    <property type="entry name" value="REC"/>
    <property type="match status" value="1"/>
</dbReference>
<dbReference type="RefSeq" id="WP_229671718.1">
    <property type="nucleotide sequence ID" value="NZ_BMNQ01000019.1"/>
</dbReference>
<dbReference type="PROSITE" id="PS50110">
    <property type="entry name" value="RESPONSE_REGULATORY"/>
    <property type="match status" value="1"/>
</dbReference>
<organism evidence="9 10">
    <name type="scientific">Lentibacillus kapialis</name>
    <dbReference type="NCBI Taxonomy" id="340214"/>
    <lineage>
        <taxon>Bacteria</taxon>
        <taxon>Bacillati</taxon>
        <taxon>Bacillota</taxon>
        <taxon>Bacilli</taxon>
        <taxon>Bacillales</taxon>
        <taxon>Bacillaceae</taxon>
        <taxon>Lentibacillus</taxon>
    </lineage>
</organism>
<dbReference type="Gene3D" id="3.40.50.2300">
    <property type="match status" value="1"/>
</dbReference>
<dbReference type="InterPro" id="IPR011006">
    <property type="entry name" value="CheY-like_superfamily"/>
</dbReference>
<reference evidence="9" key="1">
    <citation type="journal article" date="2014" name="Int. J. Syst. Evol. Microbiol.">
        <title>Complete genome sequence of Corynebacterium casei LMG S-19264T (=DSM 44701T), isolated from a smear-ripened cheese.</title>
        <authorList>
            <consortium name="US DOE Joint Genome Institute (JGI-PGF)"/>
            <person name="Walter F."/>
            <person name="Albersmeier A."/>
            <person name="Kalinowski J."/>
            <person name="Ruckert C."/>
        </authorList>
    </citation>
    <scope>NUCLEOTIDE SEQUENCE</scope>
    <source>
        <strain evidence="9">JCM 12580</strain>
    </source>
</reference>
<evidence type="ECO:0000259" key="8">
    <source>
        <dbReference type="PROSITE" id="PS50110"/>
    </source>
</evidence>
<keyword evidence="10" id="KW-1185">Reference proteome</keyword>
<feature type="domain" description="Response regulatory" evidence="8">
    <location>
        <begin position="13"/>
        <end position="129"/>
    </location>
</feature>
<dbReference type="EMBL" id="BMNQ01000019">
    <property type="protein sequence ID" value="GGJ95016.1"/>
    <property type="molecule type" value="Genomic_DNA"/>
</dbReference>
<dbReference type="SMART" id="SM00421">
    <property type="entry name" value="HTH_LUXR"/>
    <property type="match status" value="1"/>
</dbReference>
<dbReference type="CDD" id="cd17535">
    <property type="entry name" value="REC_NarL-like"/>
    <property type="match status" value="1"/>
</dbReference>
<dbReference type="InterPro" id="IPR016032">
    <property type="entry name" value="Sig_transdc_resp-reg_C-effctor"/>
</dbReference>
<evidence type="ECO:0000313" key="9">
    <source>
        <dbReference type="EMBL" id="GGJ95016.1"/>
    </source>
</evidence>
<dbReference type="CDD" id="cd06170">
    <property type="entry name" value="LuxR_C_like"/>
    <property type="match status" value="1"/>
</dbReference>
<dbReference type="GO" id="GO:0005737">
    <property type="term" value="C:cytoplasm"/>
    <property type="evidence" value="ECO:0007669"/>
    <property type="project" value="UniProtKB-SubCell"/>
</dbReference>
<dbReference type="GO" id="GO:0000160">
    <property type="term" value="P:phosphorelay signal transduction system"/>
    <property type="evidence" value="ECO:0007669"/>
    <property type="project" value="InterPro"/>
</dbReference>
<dbReference type="PRINTS" id="PR00038">
    <property type="entry name" value="HTHLUXR"/>
</dbReference>
<dbReference type="PROSITE" id="PS50043">
    <property type="entry name" value="HTH_LUXR_2"/>
    <property type="match status" value="1"/>
</dbReference>
<dbReference type="SUPFAM" id="SSF46894">
    <property type="entry name" value="C-terminal effector domain of the bipartite response regulators"/>
    <property type="match status" value="1"/>
</dbReference>
<protein>
    <submittedName>
        <fullName evidence="9">DNA-binding response regulator</fullName>
    </submittedName>
</protein>
<dbReference type="Pfam" id="PF00072">
    <property type="entry name" value="Response_reg"/>
    <property type="match status" value="1"/>
</dbReference>
<dbReference type="InterPro" id="IPR000792">
    <property type="entry name" value="Tscrpt_reg_LuxR_C"/>
</dbReference>
<keyword evidence="5" id="KW-0804">Transcription</keyword>
<dbReference type="SUPFAM" id="SSF52172">
    <property type="entry name" value="CheY-like"/>
    <property type="match status" value="1"/>
</dbReference>
<comment type="subcellular location">
    <subcellularLocation>
        <location evidence="1">Cytoplasm</location>
    </subcellularLocation>
</comment>
<evidence type="ECO:0000313" key="10">
    <source>
        <dbReference type="Proteomes" id="UP000658382"/>
    </source>
</evidence>
<dbReference type="InterPro" id="IPR058245">
    <property type="entry name" value="NreC/VraR/RcsB-like_REC"/>
</dbReference>
<keyword evidence="4 9" id="KW-0238">DNA-binding</keyword>
<dbReference type="Proteomes" id="UP000658382">
    <property type="component" value="Unassembled WGS sequence"/>
</dbReference>
<proteinExistence type="predicted"/>
<accession>A0A917PWK0</accession>
<evidence type="ECO:0000256" key="1">
    <source>
        <dbReference type="ARBA" id="ARBA00004496"/>
    </source>
</evidence>
<reference evidence="9" key="2">
    <citation type="submission" date="2020-09" db="EMBL/GenBank/DDBJ databases">
        <authorList>
            <person name="Sun Q."/>
            <person name="Ohkuma M."/>
        </authorList>
    </citation>
    <scope>NUCLEOTIDE SEQUENCE</scope>
    <source>
        <strain evidence="9">JCM 12580</strain>
    </source>
</reference>
<gene>
    <name evidence="9" type="ORF">GCM10007063_16940</name>
</gene>
<dbReference type="GO" id="GO:0006355">
    <property type="term" value="P:regulation of DNA-templated transcription"/>
    <property type="evidence" value="ECO:0007669"/>
    <property type="project" value="InterPro"/>
</dbReference>
<keyword evidence="2 6" id="KW-0597">Phosphoprotein</keyword>
<comment type="caution">
    <text evidence="9">The sequence shown here is derived from an EMBL/GenBank/DDBJ whole genome shotgun (WGS) entry which is preliminary data.</text>
</comment>
<keyword evidence="3" id="KW-0805">Transcription regulation</keyword>
<dbReference type="InterPro" id="IPR001789">
    <property type="entry name" value="Sig_transdc_resp-reg_receiver"/>
</dbReference>